<reference evidence="3" key="2">
    <citation type="submission" date="2019-10" db="EMBL/GenBank/DDBJ databases">
        <title>Conservation and host-specific expression of non-tandemly repeated heterogenous ribosome RNA gene in arbuscular mycorrhizal fungi.</title>
        <authorList>
            <person name="Maeda T."/>
            <person name="Kobayashi Y."/>
            <person name="Nakagawa T."/>
            <person name="Ezawa T."/>
            <person name="Yamaguchi K."/>
            <person name="Bino T."/>
            <person name="Nishimoto Y."/>
            <person name="Shigenobu S."/>
            <person name="Kawaguchi M."/>
        </authorList>
    </citation>
    <scope>NUCLEOTIDE SEQUENCE</scope>
    <source>
        <strain evidence="3">HR1</strain>
    </source>
</reference>
<dbReference type="EMBL" id="BLAL01000295">
    <property type="protein sequence ID" value="GET00920.1"/>
    <property type="molecule type" value="Genomic_DNA"/>
</dbReference>
<dbReference type="InterPro" id="IPR011333">
    <property type="entry name" value="SKP1/BTB/POZ_sf"/>
</dbReference>
<name>A0A2Z6QN29_9GLOM</name>
<dbReference type="Pfam" id="PF00651">
    <property type="entry name" value="BTB"/>
    <property type="match status" value="1"/>
</dbReference>
<dbReference type="SMART" id="SM00225">
    <property type="entry name" value="BTB"/>
    <property type="match status" value="1"/>
</dbReference>
<dbReference type="STRING" id="94130.A0A2Z6QN29"/>
<organism evidence="2 4">
    <name type="scientific">Rhizophagus clarus</name>
    <dbReference type="NCBI Taxonomy" id="94130"/>
    <lineage>
        <taxon>Eukaryota</taxon>
        <taxon>Fungi</taxon>
        <taxon>Fungi incertae sedis</taxon>
        <taxon>Mucoromycota</taxon>
        <taxon>Glomeromycotina</taxon>
        <taxon>Glomeromycetes</taxon>
        <taxon>Glomerales</taxon>
        <taxon>Glomeraceae</taxon>
        <taxon>Rhizophagus</taxon>
    </lineage>
</organism>
<protein>
    <submittedName>
        <fullName evidence="3">BTB/POZ domain-containing protein</fullName>
    </submittedName>
</protein>
<dbReference type="SUPFAM" id="SSF54695">
    <property type="entry name" value="POZ domain"/>
    <property type="match status" value="1"/>
</dbReference>
<evidence type="ECO:0000259" key="1">
    <source>
        <dbReference type="PROSITE" id="PS50097"/>
    </source>
</evidence>
<dbReference type="EMBL" id="BEXD01000779">
    <property type="protein sequence ID" value="GBB90122.1"/>
    <property type="molecule type" value="Genomic_DNA"/>
</dbReference>
<comment type="caution">
    <text evidence="2">The sequence shown here is derived from an EMBL/GenBank/DDBJ whole genome shotgun (WGS) entry which is preliminary data.</text>
</comment>
<gene>
    <name evidence="3" type="ORF">RCL2_002735900</name>
    <name evidence="2" type="ORF">RclHR1_00170026</name>
</gene>
<evidence type="ECO:0000313" key="3">
    <source>
        <dbReference type="EMBL" id="GET00920.1"/>
    </source>
</evidence>
<dbReference type="CDD" id="cd18186">
    <property type="entry name" value="BTB_POZ_ZBTB_KLHL-like"/>
    <property type="match status" value="1"/>
</dbReference>
<evidence type="ECO:0000313" key="2">
    <source>
        <dbReference type="EMBL" id="GBB90122.1"/>
    </source>
</evidence>
<keyword evidence="4" id="KW-1185">Reference proteome</keyword>
<proteinExistence type="predicted"/>
<evidence type="ECO:0000313" key="4">
    <source>
        <dbReference type="Proteomes" id="UP000247702"/>
    </source>
</evidence>
<dbReference type="InterPro" id="IPR000210">
    <property type="entry name" value="BTB/POZ_dom"/>
</dbReference>
<dbReference type="Proteomes" id="UP000247702">
    <property type="component" value="Unassembled WGS sequence"/>
</dbReference>
<dbReference type="PANTHER" id="PTHR45632">
    <property type="entry name" value="LD33804P"/>
    <property type="match status" value="1"/>
</dbReference>
<reference evidence="2 4" key="1">
    <citation type="submission" date="2017-11" db="EMBL/GenBank/DDBJ databases">
        <title>The genome of Rhizophagus clarus HR1 reveals common genetic basis of auxotrophy among arbuscular mycorrhizal fungi.</title>
        <authorList>
            <person name="Kobayashi Y."/>
        </authorList>
    </citation>
    <scope>NUCLEOTIDE SEQUENCE [LARGE SCALE GENOMIC DNA]</scope>
    <source>
        <strain evidence="2 4">HR1</strain>
    </source>
</reference>
<dbReference type="OrthoDB" id="3164835at2759"/>
<dbReference type="PROSITE" id="PS50097">
    <property type="entry name" value="BTB"/>
    <property type="match status" value="1"/>
</dbReference>
<dbReference type="Gene3D" id="3.30.710.10">
    <property type="entry name" value="Potassium Channel Kv1.1, Chain A"/>
    <property type="match status" value="1"/>
</dbReference>
<feature type="domain" description="BTB" evidence="1">
    <location>
        <begin position="12"/>
        <end position="89"/>
    </location>
</feature>
<sequence length="274" mass="32503">MIVEQQNYAEGGDILLRSGNETFLVHKLILSLSSKIFKDLIETSKPSTNENVRIVNNYSIDEIYVHGETPELIRGMLSFIYPDKYHITITWDNISDYLRISNKFAIKKLEQGCKEMLLEKIQINTLLTMKFAEEYSFHDIYKESSKLILDDFLIYSSDSQFKQLSKETRLKLHERWSDYQNELQQFICKYQQVKVHRDSEIISLRKYITEMFPSTTLLKLLKPSLLVDMCEKLLFVGYYNKFINNYPQKILTYEPLFQNVSLTDKKYIFIELDD</sequence>
<dbReference type="AlphaFoldDB" id="A0A2Z6QN29"/>
<dbReference type="Proteomes" id="UP000615446">
    <property type="component" value="Unassembled WGS sequence"/>
</dbReference>
<accession>A0A2Z6QN29</accession>